<sequence>MRLLLDRGANVNAAALTRHEQPENARNDNDAPAPDWIKEETPLSEAAKVGAENICLELIRRGATVWVDSPATSGTPLLYTIWGHLSRLLGELLQRGADPNQRGTVLSAYCPKPTTPLLLAIEQRDISTVHRLMAAGADVNGQDPEGFAPLHRAAAIRNSFHESKDNEDGEDTNIMRALICRYHADVNGPRLLNGSLPIHSAASRGTVEHVQIMLDAGADVNALNNDGRTPKHWAAERGRWDVVELLLDRGADPQIKSTEASLQTA</sequence>
<gene>
    <name evidence="4" type="ORF">CMUS01_07696</name>
</gene>
<feature type="repeat" description="ANK" evidence="3">
    <location>
        <begin position="226"/>
        <end position="258"/>
    </location>
</feature>
<dbReference type="AlphaFoldDB" id="A0A8H6NFE3"/>
<dbReference type="OrthoDB" id="4851774at2759"/>
<dbReference type="InterPro" id="IPR036770">
    <property type="entry name" value="Ankyrin_rpt-contain_sf"/>
</dbReference>
<dbReference type="SUPFAM" id="SSF48403">
    <property type="entry name" value="Ankyrin repeat"/>
    <property type="match status" value="1"/>
</dbReference>
<dbReference type="PANTHER" id="PTHR24171">
    <property type="entry name" value="ANKYRIN REPEAT DOMAIN-CONTAINING PROTEIN 39-RELATED"/>
    <property type="match status" value="1"/>
</dbReference>
<dbReference type="Pfam" id="PF12796">
    <property type="entry name" value="Ank_2"/>
    <property type="match status" value="1"/>
</dbReference>
<proteinExistence type="predicted"/>
<evidence type="ECO:0000313" key="4">
    <source>
        <dbReference type="EMBL" id="KAF6830536.1"/>
    </source>
</evidence>
<protein>
    <submittedName>
        <fullName evidence="4">Ankyrin repeat protein</fullName>
    </submittedName>
</protein>
<keyword evidence="5" id="KW-1185">Reference proteome</keyword>
<evidence type="ECO:0000313" key="5">
    <source>
        <dbReference type="Proteomes" id="UP000639643"/>
    </source>
</evidence>
<dbReference type="PROSITE" id="PS50088">
    <property type="entry name" value="ANK_REPEAT"/>
    <property type="match status" value="3"/>
</dbReference>
<reference evidence="4" key="1">
    <citation type="journal article" date="2020" name="Phytopathology">
        <title>Genome Sequence Resources of Colletotrichum truncatum, C. plurivorum, C. musicola, and C. sojae: Four Species Pathogenic to Soybean (Glycine max).</title>
        <authorList>
            <person name="Rogerio F."/>
            <person name="Boufleur T.R."/>
            <person name="Ciampi-Guillardi M."/>
            <person name="Sukno S.A."/>
            <person name="Thon M.R."/>
            <person name="Massola Junior N.S."/>
            <person name="Baroncelli R."/>
        </authorList>
    </citation>
    <scope>NUCLEOTIDE SEQUENCE</scope>
    <source>
        <strain evidence="4">LFN0074</strain>
    </source>
</reference>
<keyword evidence="2 3" id="KW-0040">ANK repeat</keyword>
<dbReference type="SMART" id="SM00248">
    <property type="entry name" value="ANK"/>
    <property type="match status" value="6"/>
</dbReference>
<dbReference type="EMBL" id="WIGM01000282">
    <property type="protein sequence ID" value="KAF6830536.1"/>
    <property type="molecule type" value="Genomic_DNA"/>
</dbReference>
<name>A0A8H6NFE3_9PEZI</name>
<organism evidence="4 5">
    <name type="scientific">Colletotrichum musicola</name>
    <dbReference type="NCBI Taxonomy" id="2175873"/>
    <lineage>
        <taxon>Eukaryota</taxon>
        <taxon>Fungi</taxon>
        <taxon>Dikarya</taxon>
        <taxon>Ascomycota</taxon>
        <taxon>Pezizomycotina</taxon>
        <taxon>Sordariomycetes</taxon>
        <taxon>Hypocreomycetidae</taxon>
        <taxon>Glomerellales</taxon>
        <taxon>Glomerellaceae</taxon>
        <taxon>Colletotrichum</taxon>
        <taxon>Colletotrichum orchidearum species complex</taxon>
    </lineage>
</organism>
<feature type="repeat" description="ANK" evidence="3">
    <location>
        <begin position="112"/>
        <end position="144"/>
    </location>
</feature>
<evidence type="ECO:0000256" key="3">
    <source>
        <dbReference type="PROSITE-ProRule" id="PRU00023"/>
    </source>
</evidence>
<dbReference type="InterPro" id="IPR002110">
    <property type="entry name" value="Ankyrin_rpt"/>
</dbReference>
<comment type="caution">
    <text evidence="4">The sequence shown here is derived from an EMBL/GenBank/DDBJ whole genome shotgun (WGS) entry which is preliminary data.</text>
</comment>
<dbReference type="PRINTS" id="PR01415">
    <property type="entry name" value="ANKYRIN"/>
</dbReference>
<accession>A0A8H6NFE3</accession>
<evidence type="ECO:0000256" key="2">
    <source>
        <dbReference type="ARBA" id="ARBA00023043"/>
    </source>
</evidence>
<dbReference type="PROSITE" id="PS50297">
    <property type="entry name" value="ANK_REP_REGION"/>
    <property type="match status" value="3"/>
</dbReference>
<dbReference type="Gene3D" id="1.25.40.20">
    <property type="entry name" value="Ankyrin repeat-containing domain"/>
    <property type="match status" value="2"/>
</dbReference>
<keyword evidence="1" id="KW-0677">Repeat</keyword>
<evidence type="ECO:0000256" key="1">
    <source>
        <dbReference type="ARBA" id="ARBA00022737"/>
    </source>
</evidence>
<feature type="repeat" description="ANK" evidence="3">
    <location>
        <begin position="193"/>
        <end position="225"/>
    </location>
</feature>
<dbReference type="Proteomes" id="UP000639643">
    <property type="component" value="Unassembled WGS sequence"/>
</dbReference>